<gene>
    <name evidence="5" type="ORF">CA267_016815</name>
</gene>
<dbReference type="InterPro" id="IPR028082">
    <property type="entry name" value="Peripla_BP_I"/>
</dbReference>
<dbReference type="AlphaFoldDB" id="A0A6M4MGG7"/>
<reference evidence="5 6" key="2">
    <citation type="submission" date="2020-04" db="EMBL/GenBank/DDBJ databases">
        <title>Complete genome sequence of Alteromonas pelagimontana 5.12T.</title>
        <authorList>
            <person name="Sinha R.K."/>
            <person name="Krishnan K.P."/>
            <person name="Kurian J.P."/>
        </authorList>
    </citation>
    <scope>NUCLEOTIDE SEQUENCE [LARGE SCALE GENOMIC DNA]</scope>
    <source>
        <strain evidence="5 6">5.12</strain>
    </source>
</reference>
<keyword evidence="6" id="KW-1185">Reference proteome</keyword>
<dbReference type="SUPFAM" id="SSF47413">
    <property type="entry name" value="lambda repressor-like DNA-binding domains"/>
    <property type="match status" value="1"/>
</dbReference>
<evidence type="ECO:0000256" key="1">
    <source>
        <dbReference type="ARBA" id="ARBA00023015"/>
    </source>
</evidence>
<dbReference type="CDD" id="cd06284">
    <property type="entry name" value="PBP1_LacI-like"/>
    <property type="match status" value="1"/>
</dbReference>
<dbReference type="InterPro" id="IPR010982">
    <property type="entry name" value="Lambda_DNA-bd_dom_sf"/>
</dbReference>
<reference evidence="6" key="1">
    <citation type="submission" date="2014-12" db="EMBL/GenBank/DDBJ databases">
        <title>Complete genome sequence of a multi-drug resistant Klebsiella pneumoniae.</title>
        <authorList>
            <person name="Hua X."/>
            <person name="Chen Q."/>
            <person name="Li X."/>
            <person name="Feng Y."/>
            <person name="Ruan Z."/>
            <person name="Yu Y."/>
        </authorList>
    </citation>
    <scope>NUCLEOTIDE SEQUENCE [LARGE SCALE GENOMIC DNA]</scope>
    <source>
        <strain evidence="6">5.12</strain>
    </source>
</reference>
<dbReference type="OrthoDB" id="9798934at2"/>
<proteinExistence type="predicted"/>
<dbReference type="GO" id="GO:0000976">
    <property type="term" value="F:transcription cis-regulatory region binding"/>
    <property type="evidence" value="ECO:0007669"/>
    <property type="project" value="TreeGrafter"/>
</dbReference>
<dbReference type="PROSITE" id="PS50932">
    <property type="entry name" value="HTH_LACI_2"/>
    <property type="match status" value="1"/>
</dbReference>
<evidence type="ECO:0000313" key="6">
    <source>
        <dbReference type="Proteomes" id="UP000219285"/>
    </source>
</evidence>
<evidence type="ECO:0000259" key="4">
    <source>
        <dbReference type="PROSITE" id="PS50932"/>
    </source>
</evidence>
<keyword evidence="2" id="KW-0238">DNA-binding</keyword>
<dbReference type="SUPFAM" id="SSF53822">
    <property type="entry name" value="Periplasmic binding protein-like I"/>
    <property type="match status" value="1"/>
</dbReference>
<evidence type="ECO:0000313" key="5">
    <source>
        <dbReference type="EMBL" id="QJR82291.1"/>
    </source>
</evidence>
<dbReference type="Gene3D" id="1.10.260.40">
    <property type="entry name" value="lambda repressor-like DNA-binding domains"/>
    <property type="match status" value="1"/>
</dbReference>
<dbReference type="KEGG" id="apel:CA267_016815"/>
<dbReference type="CDD" id="cd01392">
    <property type="entry name" value="HTH_LacI"/>
    <property type="match status" value="1"/>
</dbReference>
<accession>A0A6M4MGG7</accession>
<dbReference type="InterPro" id="IPR046335">
    <property type="entry name" value="LacI/GalR-like_sensor"/>
</dbReference>
<keyword evidence="1" id="KW-0805">Transcription regulation</keyword>
<keyword evidence="3" id="KW-0804">Transcription</keyword>
<dbReference type="Pfam" id="PF13377">
    <property type="entry name" value="Peripla_BP_3"/>
    <property type="match status" value="1"/>
</dbReference>
<dbReference type="Proteomes" id="UP000219285">
    <property type="component" value="Chromosome"/>
</dbReference>
<dbReference type="PANTHER" id="PTHR30146:SF109">
    <property type="entry name" value="HTH-TYPE TRANSCRIPTIONAL REGULATOR GALS"/>
    <property type="match status" value="1"/>
</dbReference>
<evidence type="ECO:0000256" key="2">
    <source>
        <dbReference type="ARBA" id="ARBA00023125"/>
    </source>
</evidence>
<dbReference type="InterPro" id="IPR000843">
    <property type="entry name" value="HTH_LacI"/>
</dbReference>
<dbReference type="GO" id="GO:0003700">
    <property type="term" value="F:DNA-binding transcription factor activity"/>
    <property type="evidence" value="ECO:0007669"/>
    <property type="project" value="TreeGrafter"/>
</dbReference>
<dbReference type="EMBL" id="CP052766">
    <property type="protein sequence ID" value="QJR82291.1"/>
    <property type="molecule type" value="Genomic_DNA"/>
</dbReference>
<protein>
    <submittedName>
        <fullName evidence="5">LacI family transcriptional regulator</fullName>
    </submittedName>
</protein>
<dbReference type="PANTHER" id="PTHR30146">
    <property type="entry name" value="LACI-RELATED TRANSCRIPTIONAL REPRESSOR"/>
    <property type="match status" value="1"/>
</dbReference>
<sequence>MATIKDVAREAGLSTGTISKALHDPQKVSRKNQVKIEAAIKKLNYKPNMLAQKFRASTSKTLVVMVPDIANLFFAKVISGIEAVAQAAGFSVLLGDTKDSLEREREFIRMVETRLADGLINLRPYYKDEALLPIKGVPSVTASSSSGTPSYSVRIDNVAASEKIVKHLIGLGHKRIGVISGLHHNPHTIDRLEGYKKALSQAGIDYDEDLVVEGDFNYWSGLSAAEQFCQMPNMPTAFFCMNDEMAIAAMKGFIDKGFCIPQDLSVAGFDDMDVSRYVVPTLTTVAQPAEKIGEKAAEMLISLIQGDTPKSEEVILPFEFIIRESTGPFQ</sequence>
<dbReference type="RefSeq" id="WP_075609714.1">
    <property type="nucleotide sequence ID" value="NZ_CP052766.1"/>
</dbReference>
<dbReference type="Gene3D" id="3.40.50.2300">
    <property type="match status" value="2"/>
</dbReference>
<feature type="domain" description="HTH lacI-type" evidence="4">
    <location>
        <begin position="2"/>
        <end position="56"/>
    </location>
</feature>
<name>A0A6M4MGG7_9ALTE</name>
<dbReference type="SMART" id="SM00354">
    <property type="entry name" value="HTH_LACI"/>
    <property type="match status" value="1"/>
</dbReference>
<evidence type="ECO:0000256" key="3">
    <source>
        <dbReference type="ARBA" id="ARBA00023163"/>
    </source>
</evidence>
<dbReference type="Pfam" id="PF00356">
    <property type="entry name" value="LacI"/>
    <property type="match status" value="1"/>
</dbReference>
<organism evidence="5 6">
    <name type="scientific">Alteromonas pelagimontana</name>
    <dbReference type="NCBI Taxonomy" id="1858656"/>
    <lineage>
        <taxon>Bacteria</taxon>
        <taxon>Pseudomonadati</taxon>
        <taxon>Pseudomonadota</taxon>
        <taxon>Gammaproteobacteria</taxon>
        <taxon>Alteromonadales</taxon>
        <taxon>Alteromonadaceae</taxon>
        <taxon>Alteromonas/Salinimonas group</taxon>
        <taxon>Alteromonas</taxon>
    </lineage>
</organism>